<dbReference type="AlphaFoldDB" id="A0A5B7JVX5"/>
<keyword evidence="2" id="KW-1185">Reference proteome</keyword>
<evidence type="ECO:0000313" key="2">
    <source>
        <dbReference type="Proteomes" id="UP000324222"/>
    </source>
</evidence>
<comment type="caution">
    <text evidence="1">The sequence shown here is derived from an EMBL/GenBank/DDBJ whole genome shotgun (WGS) entry which is preliminary data.</text>
</comment>
<organism evidence="1 2">
    <name type="scientific">Portunus trituberculatus</name>
    <name type="common">Swimming crab</name>
    <name type="synonym">Neptunus trituberculatus</name>
    <dbReference type="NCBI Taxonomy" id="210409"/>
    <lineage>
        <taxon>Eukaryota</taxon>
        <taxon>Metazoa</taxon>
        <taxon>Ecdysozoa</taxon>
        <taxon>Arthropoda</taxon>
        <taxon>Crustacea</taxon>
        <taxon>Multicrustacea</taxon>
        <taxon>Malacostraca</taxon>
        <taxon>Eumalacostraca</taxon>
        <taxon>Eucarida</taxon>
        <taxon>Decapoda</taxon>
        <taxon>Pleocyemata</taxon>
        <taxon>Brachyura</taxon>
        <taxon>Eubrachyura</taxon>
        <taxon>Portunoidea</taxon>
        <taxon>Portunidae</taxon>
        <taxon>Portuninae</taxon>
        <taxon>Portunus</taxon>
    </lineage>
</organism>
<gene>
    <name evidence="1" type="ORF">E2C01_091756</name>
</gene>
<dbReference type="Proteomes" id="UP000324222">
    <property type="component" value="Unassembled WGS sequence"/>
</dbReference>
<reference evidence="1 2" key="1">
    <citation type="submission" date="2019-05" db="EMBL/GenBank/DDBJ databases">
        <title>Another draft genome of Portunus trituberculatus and its Hox gene families provides insights of decapod evolution.</title>
        <authorList>
            <person name="Jeong J.-H."/>
            <person name="Song I."/>
            <person name="Kim S."/>
            <person name="Choi T."/>
            <person name="Kim D."/>
            <person name="Ryu S."/>
            <person name="Kim W."/>
        </authorList>
    </citation>
    <scope>NUCLEOTIDE SEQUENCE [LARGE SCALE GENOMIC DNA]</scope>
    <source>
        <tissue evidence="1">Muscle</tissue>
    </source>
</reference>
<dbReference type="EMBL" id="VSRR010106201">
    <property type="protein sequence ID" value="MPC96494.1"/>
    <property type="molecule type" value="Genomic_DNA"/>
</dbReference>
<proteinExistence type="predicted"/>
<evidence type="ECO:0000313" key="1">
    <source>
        <dbReference type="EMBL" id="MPC96494.1"/>
    </source>
</evidence>
<accession>A0A5B7JVX5</accession>
<protein>
    <submittedName>
        <fullName evidence="1">Uncharacterized protein</fullName>
    </submittedName>
</protein>
<name>A0A5B7JVX5_PORTR</name>
<sequence length="76" mass="8902">MYAAPDHFEWWPESNRLIREGVSASCRTFLESAMPYSRRGKVDGHSSSPERQGHWTHPCLQMAQYRTFFLPSPQLF</sequence>